<evidence type="ECO:0000256" key="2">
    <source>
        <dbReference type="ARBA" id="ARBA00023157"/>
    </source>
</evidence>
<evidence type="ECO:0000256" key="3">
    <source>
        <dbReference type="ARBA" id="ARBA00023284"/>
    </source>
</evidence>
<dbReference type="FunFam" id="3.40.30.10:FF:000245">
    <property type="entry name" value="Thioredoxin"/>
    <property type="match status" value="1"/>
</dbReference>
<proteinExistence type="predicted"/>
<gene>
    <name evidence="5" type="primary">LOC104599691</name>
</gene>
<keyword evidence="3" id="KW-0676">Redox-active center</keyword>
<dbReference type="AlphaFoldDB" id="A0A1U8A2X4"/>
<keyword evidence="2" id="KW-1015">Disulfide bond</keyword>
<sequence>MARALLFRTSSIRSVIRHTKSFSSSAFSSNPSLHPCINKTSIVPPLPSKPFSNPTSHQSFNFFFPSRSHSSSPVNPGSSNIVLIKSEEEFNSSLKRVKDDKLPAIFYFTAVWCGPCRFVSPVVEEFGKKYPHLTIYKIDIDQEGLEDTLSELNITSVPTFHLFCNGAKATEVIGADVARLKATVEKLYE</sequence>
<dbReference type="InterPro" id="IPR013766">
    <property type="entry name" value="Thioredoxin_domain"/>
</dbReference>
<dbReference type="SUPFAM" id="SSF52833">
    <property type="entry name" value="Thioredoxin-like"/>
    <property type="match status" value="1"/>
</dbReference>
<keyword evidence="1" id="KW-0813">Transport</keyword>
<dbReference type="eggNOG" id="KOG0907">
    <property type="taxonomic scope" value="Eukaryota"/>
</dbReference>
<reference evidence="5" key="1">
    <citation type="submission" date="2025-08" db="UniProtKB">
        <authorList>
            <consortium name="RefSeq"/>
        </authorList>
    </citation>
    <scope>IDENTIFICATION</scope>
</reference>
<dbReference type="PANTHER" id="PTHR10438">
    <property type="entry name" value="THIOREDOXIN"/>
    <property type="match status" value="1"/>
</dbReference>
<organism evidence="4 5">
    <name type="scientific">Nelumbo nucifera</name>
    <name type="common">Sacred lotus</name>
    <dbReference type="NCBI Taxonomy" id="4432"/>
    <lineage>
        <taxon>Eukaryota</taxon>
        <taxon>Viridiplantae</taxon>
        <taxon>Streptophyta</taxon>
        <taxon>Embryophyta</taxon>
        <taxon>Tracheophyta</taxon>
        <taxon>Spermatophyta</taxon>
        <taxon>Magnoliopsida</taxon>
        <taxon>Proteales</taxon>
        <taxon>Nelumbonaceae</taxon>
        <taxon>Nelumbo</taxon>
    </lineage>
</organism>
<dbReference type="Pfam" id="PF00085">
    <property type="entry name" value="Thioredoxin"/>
    <property type="match status" value="1"/>
</dbReference>
<dbReference type="RefSeq" id="XP_010260626.1">
    <property type="nucleotide sequence ID" value="XM_010262324.2"/>
</dbReference>
<dbReference type="GeneID" id="104599691"/>
<dbReference type="Gene3D" id="3.40.30.10">
    <property type="entry name" value="Glutaredoxin"/>
    <property type="match status" value="1"/>
</dbReference>
<dbReference type="FunCoup" id="A0A1U8A2X4">
    <property type="interactions" value="1755"/>
</dbReference>
<dbReference type="KEGG" id="nnu:104599691"/>
<dbReference type="PROSITE" id="PS51352">
    <property type="entry name" value="THIOREDOXIN_2"/>
    <property type="match status" value="1"/>
</dbReference>
<evidence type="ECO:0000313" key="4">
    <source>
        <dbReference type="Proteomes" id="UP000189703"/>
    </source>
</evidence>
<protein>
    <submittedName>
        <fullName evidence="5">Thioredoxin O2, mitochondrial isoform X1</fullName>
    </submittedName>
</protein>
<accession>A0A1U8A2X4</accession>
<dbReference type="PANTHER" id="PTHR10438:SF405">
    <property type="entry name" value="THIOREDOXIN DOMAIN-CONTAINING PROTEIN"/>
    <property type="match status" value="1"/>
</dbReference>
<name>A0A1U8A2X4_NELNU</name>
<dbReference type="InterPro" id="IPR050620">
    <property type="entry name" value="Thioredoxin_H-type-like"/>
</dbReference>
<dbReference type="OMA" id="HAVFYFT"/>
<evidence type="ECO:0000256" key="1">
    <source>
        <dbReference type="ARBA" id="ARBA00022982"/>
    </source>
</evidence>
<keyword evidence="1" id="KW-0249">Electron transport</keyword>
<evidence type="ECO:0000313" key="5">
    <source>
        <dbReference type="RefSeq" id="XP_010260626.1"/>
    </source>
</evidence>
<dbReference type="CDD" id="cd02947">
    <property type="entry name" value="TRX_family"/>
    <property type="match status" value="1"/>
</dbReference>
<dbReference type="STRING" id="4432.A0A1U8A2X4"/>
<keyword evidence="4" id="KW-1185">Reference proteome</keyword>
<dbReference type="OrthoDB" id="2121326at2759"/>
<dbReference type="InterPro" id="IPR036249">
    <property type="entry name" value="Thioredoxin-like_sf"/>
</dbReference>
<dbReference type="Proteomes" id="UP000189703">
    <property type="component" value="Unplaced"/>
</dbReference>